<accession>A0ABX2D0S5</accession>
<dbReference type="Proteomes" id="UP000702425">
    <property type="component" value="Unassembled WGS sequence"/>
</dbReference>
<dbReference type="EMBL" id="SRRZ01000051">
    <property type="protein sequence ID" value="NQE35270.1"/>
    <property type="molecule type" value="Genomic_DNA"/>
</dbReference>
<keyword evidence="2" id="KW-1185">Reference proteome</keyword>
<evidence type="ECO:0000313" key="2">
    <source>
        <dbReference type="Proteomes" id="UP000702425"/>
    </source>
</evidence>
<reference evidence="1 2" key="1">
    <citation type="journal article" date="2020" name="Sci. Rep.">
        <title>A novel cyanobacterial geosmin producer, revising GeoA distribution and dispersion patterns in Bacteria.</title>
        <authorList>
            <person name="Churro C."/>
            <person name="Semedo-Aguiar A.P."/>
            <person name="Silva A.D."/>
            <person name="Pereira-Leal J.B."/>
            <person name="Leite R.B."/>
        </authorList>
    </citation>
    <scope>NUCLEOTIDE SEQUENCE [LARGE SCALE GENOMIC DNA]</scope>
    <source>
        <strain evidence="1 2">IPMA8</strain>
    </source>
</reference>
<gene>
    <name evidence="1" type="ORF">E5S67_03000</name>
</gene>
<name>A0ABX2D0S5_9CYAN</name>
<proteinExistence type="predicted"/>
<evidence type="ECO:0000313" key="1">
    <source>
        <dbReference type="EMBL" id="NQE35270.1"/>
    </source>
</evidence>
<protein>
    <submittedName>
        <fullName evidence="1">Uncharacterized protein</fullName>
    </submittedName>
</protein>
<sequence length="72" mass="8467">MLFLLYSMSNSLPYFSYELDPRAWPIFELVRVFLPTPQVASPKRDEPKITALQKLFLSKLPVADFEISREFQ</sequence>
<organism evidence="1 2">
    <name type="scientific">Microcoleus asticus IPMA8</name>
    <dbReference type="NCBI Taxonomy" id="2563858"/>
    <lineage>
        <taxon>Bacteria</taxon>
        <taxon>Bacillati</taxon>
        <taxon>Cyanobacteriota</taxon>
        <taxon>Cyanophyceae</taxon>
        <taxon>Oscillatoriophycideae</taxon>
        <taxon>Oscillatoriales</taxon>
        <taxon>Microcoleaceae</taxon>
        <taxon>Microcoleus</taxon>
        <taxon>Microcoleus asticus</taxon>
    </lineage>
</organism>
<comment type="caution">
    <text evidence="1">The sequence shown here is derived from an EMBL/GenBank/DDBJ whole genome shotgun (WGS) entry which is preliminary data.</text>
</comment>